<accession>A0A482X6V2</accession>
<comment type="caution">
    <text evidence="1">The sequence shown here is derived from an EMBL/GenBank/DDBJ whole genome shotgun (WGS) entry which is preliminary data.</text>
</comment>
<proteinExistence type="predicted"/>
<dbReference type="AlphaFoldDB" id="A0A482X6V2"/>
<protein>
    <submittedName>
        <fullName evidence="1">Uncharacterized protein</fullName>
    </submittedName>
</protein>
<gene>
    <name evidence="1" type="ORF">LSTR_LSTR000218</name>
</gene>
<dbReference type="Proteomes" id="UP000291343">
    <property type="component" value="Unassembled WGS sequence"/>
</dbReference>
<evidence type="ECO:0000313" key="2">
    <source>
        <dbReference type="Proteomes" id="UP000291343"/>
    </source>
</evidence>
<dbReference type="SMR" id="A0A482X6V2"/>
<keyword evidence="2" id="KW-1185">Reference proteome</keyword>
<reference evidence="1 2" key="1">
    <citation type="journal article" date="2017" name="Gigascience">
        <title>Genome sequence of the small brown planthopper, Laodelphax striatellus.</title>
        <authorList>
            <person name="Zhu J."/>
            <person name="Jiang F."/>
            <person name="Wang X."/>
            <person name="Yang P."/>
            <person name="Bao Y."/>
            <person name="Zhao W."/>
            <person name="Wang W."/>
            <person name="Lu H."/>
            <person name="Wang Q."/>
            <person name="Cui N."/>
            <person name="Li J."/>
            <person name="Chen X."/>
            <person name="Luo L."/>
            <person name="Yu J."/>
            <person name="Kang L."/>
            <person name="Cui F."/>
        </authorList>
    </citation>
    <scope>NUCLEOTIDE SEQUENCE [LARGE SCALE GENOMIC DNA]</scope>
    <source>
        <strain evidence="1">Lst14</strain>
    </source>
</reference>
<dbReference type="OrthoDB" id="10486367at2759"/>
<name>A0A482X6V2_LAOST</name>
<dbReference type="InParanoid" id="A0A482X6V2"/>
<organism evidence="1 2">
    <name type="scientific">Laodelphax striatellus</name>
    <name type="common">Small brown planthopper</name>
    <name type="synonym">Delphax striatella</name>
    <dbReference type="NCBI Taxonomy" id="195883"/>
    <lineage>
        <taxon>Eukaryota</taxon>
        <taxon>Metazoa</taxon>
        <taxon>Ecdysozoa</taxon>
        <taxon>Arthropoda</taxon>
        <taxon>Hexapoda</taxon>
        <taxon>Insecta</taxon>
        <taxon>Pterygota</taxon>
        <taxon>Neoptera</taxon>
        <taxon>Paraneoptera</taxon>
        <taxon>Hemiptera</taxon>
        <taxon>Auchenorrhyncha</taxon>
        <taxon>Fulgoroidea</taxon>
        <taxon>Delphacidae</taxon>
        <taxon>Criomorphinae</taxon>
        <taxon>Laodelphax</taxon>
    </lineage>
</organism>
<dbReference type="EMBL" id="QKKF02016774">
    <property type="protein sequence ID" value="RZF41504.1"/>
    <property type="molecule type" value="Genomic_DNA"/>
</dbReference>
<dbReference type="STRING" id="195883.A0A482X6V2"/>
<evidence type="ECO:0000313" key="1">
    <source>
        <dbReference type="EMBL" id="RZF41504.1"/>
    </source>
</evidence>
<sequence>MTARNKNRWIVNLKMAARELEIATTKLSRRAAVEKGNCKENMKKGKMKEANSNAEKAVQEINLMENYKQSSRRLKSLILLLQGRSCQDLQLQVKVEGIVRLIENAMRNRHLKNIKSILDKHGKFLLDSTDEAVSTISEADLHEKKEVKSLLEEIAKQENIEFEKVFVKKVKSCLNQKVKTVKKSTEVTGVGHAAMDTIVPTGFCNKFKRTT</sequence>